<dbReference type="RefSeq" id="WP_006274109.1">
    <property type="nucleotide sequence ID" value="NZ_GL883079.1"/>
</dbReference>
<dbReference type="Proteomes" id="UP000006512">
    <property type="component" value="Unassembled WGS sequence"/>
</dbReference>
<dbReference type="EMBL" id="GL883079">
    <property type="protein sequence ID" value="EGF90309.1"/>
    <property type="molecule type" value="Genomic_DNA"/>
</dbReference>
<dbReference type="PANTHER" id="PTHR30371">
    <property type="entry name" value="SEC-INDEPENDENT PROTEIN TRANSLOCASE PROTEIN TATC"/>
    <property type="match status" value="1"/>
</dbReference>
<dbReference type="PRINTS" id="PR01840">
    <property type="entry name" value="TATCFAMILY"/>
</dbReference>
<sequence length="318" mass="35138">MTETLPNTIDVEDKHKRSLVTKGQTTANDAEDADIEASRAPLMDHLVELRTRIVIMAVAFVIACIGCFAVAKPIYEFLLHPLKVASAMLEQTKISGHGGNPFDMMYVLLGLKQVTLNKDLSLIFTAPLEFIFTQMKMAMFGGIIVSFPVLAWQLYGFVAPGLYRRERNAFLPFLFAAPLMFVLGMALVYFIILPTVLWFSLSQQIVAPGVAITAMYKVSDYLSLITTLMLAFGCCFQLPIVISLLGLAGIVTSKMLSSFRRYAILAIVVVAAVVTPPDPISQLMLAIPIVLLYEISILCVKLIEWRRKGKPVTDVVEV</sequence>
<reference evidence="7" key="1">
    <citation type="submission" date="2011-03" db="EMBL/GenBank/DDBJ databases">
        <title>Draft genome sequence of Brevundimonas diminuta.</title>
        <authorList>
            <person name="Brown P.J.B."/>
            <person name="Buechlein A."/>
            <person name="Hemmerich C."/>
            <person name="Brun Y.V."/>
        </authorList>
    </citation>
    <scope>NUCLEOTIDE SEQUENCE [LARGE SCALE GENOMIC DNA]</scope>
    <source>
        <strain evidence="7">C19</strain>
    </source>
</reference>
<dbReference type="NCBIfam" id="TIGR00945">
    <property type="entry name" value="tatC"/>
    <property type="match status" value="1"/>
</dbReference>
<feature type="transmembrane region" description="Helical" evidence="5">
    <location>
        <begin position="221"/>
        <end position="247"/>
    </location>
</feature>
<dbReference type="InterPro" id="IPR019820">
    <property type="entry name" value="Sec-indep_translocase_CS"/>
</dbReference>
<keyword evidence="5" id="KW-1003">Cell membrane</keyword>
<feature type="transmembrane region" description="Helical" evidence="5">
    <location>
        <begin position="170"/>
        <end position="201"/>
    </location>
</feature>
<feature type="transmembrane region" description="Helical" evidence="5">
    <location>
        <begin position="137"/>
        <end position="158"/>
    </location>
</feature>
<dbReference type="HOGENOM" id="CLU_031942_1_0_5"/>
<organism evidence="6 7">
    <name type="scientific">Asticcacaulis biprosthecium C19</name>
    <dbReference type="NCBI Taxonomy" id="715226"/>
    <lineage>
        <taxon>Bacteria</taxon>
        <taxon>Pseudomonadati</taxon>
        <taxon>Pseudomonadota</taxon>
        <taxon>Alphaproteobacteria</taxon>
        <taxon>Caulobacterales</taxon>
        <taxon>Caulobacteraceae</taxon>
        <taxon>Asticcacaulis</taxon>
    </lineage>
</organism>
<keyword evidence="3 5" id="KW-1133">Transmembrane helix</keyword>
<proteinExistence type="inferred from homology"/>
<dbReference type="GO" id="GO:0033281">
    <property type="term" value="C:TAT protein transport complex"/>
    <property type="evidence" value="ECO:0007669"/>
    <property type="project" value="UniProtKB-UniRule"/>
</dbReference>
<evidence type="ECO:0000313" key="6">
    <source>
        <dbReference type="EMBL" id="EGF90309.1"/>
    </source>
</evidence>
<dbReference type="AlphaFoldDB" id="F4QQ22"/>
<feature type="transmembrane region" description="Helical" evidence="5">
    <location>
        <begin position="259"/>
        <end position="277"/>
    </location>
</feature>
<evidence type="ECO:0000256" key="3">
    <source>
        <dbReference type="ARBA" id="ARBA00022989"/>
    </source>
</evidence>
<dbReference type="GO" id="GO:0043953">
    <property type="term" value="P:protein transport by the Tat complex"/>
    <property type="evidence" value="ECO:0007669"/>
    <property type="project" value="UniProtKB-UniRule"/>
</dbReference>
<comment type="similarity">
    <text evidence="5">Belongs to the TatC family.</text>
</comment>
<dbReference type="InterPro" id="IPR002033">
    <property type="entry name" value="TatC"/>
</dbReference>
<evidence type="ECO:0000256" key="1">
    <source>
        <dbReference type="ARBA" id="ARBA00004141"/>
    </source>
</evidence>
<evidence type="ECO:0000256" key="5">
    <source>
        <dbReference type="HAMAP-Rule" id="MF_00902"/>
    </source>
</evidence>
<keyword evidence="7" id="KW-1185">Reference proteome</keyword>
<evidence type="ECO:0000256" key="4">
    <source>
        <dbReference type="ARBA" id="ARBA00023136"/>
    </source>
</evidence>
<dbReference type="eggNOG" id="COG0805">
    <property type="taxonomic scope" value="Bacteria"/>
</dbReference>
<dbReference type="GO" id="GO:0009977">
    <property type="term" value="F:proton motive force dependent protein transmembrane transporter activity"/>
    <property type="evidence" value="ECO:0007669"/>
    <property type="project" value="TreeGrafter"/>
</dbReference>
<keyword evidence="5" id="KW-0811">Translocation</keyword>
<protein>
    <recommendedName>
        <fullName evidence="5">Sec-independent protein translocase protein TatC</fullName>
    </recommendedName>
</protein>
<dbReference type="HAMAP" id="MF_00902">
    <property type="entry name" value="TatC"/>
    <property type="match status" value="1"/>
</dbReference>
<comment type="function">
    <text evidence="5">Part of the twin-arginine translocation (Tat) system that transports large folded proteins containing a characteristic twin-arginine motif in their signal peptide across membranes. Together with TatB, TatC is part of a receptor directly interacting with Tat signal peptides.</text>
</comment>
<accession>F4QQ22</accession>
<dbReference type="Pfam" id="PF00902">
    <property type="entry name" value="TatC"/>
    <property type="match status" value="1"/>
</dbReference>
<dbReference type="PANTHER" id="PTHR30371:SF0">
    <property type="entry name" value="SEC-INDEPENDENT PROTEIN TRANSLOCASE PROTEIN TATC, CHLOROPLASTIC-RELATED"/>
    <property type="match status" value="1"/>
</dbReference>
<feature type="transmembrane region" description="Helical" evidence="5">
    <location>
        <begin position="53"/>
        <end position="75"/>
    </location>
</feature>
<keyword evidence="2 5" id="KW-0812">Transmembrane</keyword>
<dbReference type="GO" id="GO:0065002">
    <property type="term" value="P:intracellular protein transmembrane transport"/>
    <property type="evidence" value="ECO:0007669"/>
    <property type="project" value="TreeGrafter"/>
</dbReference>
<name>F4QQ22_9CAUL</name>
<gene>
    <name evidence="5 6" type="primary">tatC</name>
    <name evidence="6" type="ORF">ABI_33270</name>
</gene>
<evidence type="ECO:0000256" key="2">
    <source>
        <dbReference type="ARBA" id="ARBA00022692"/>
    </source>
</evidence>
<keyword evidence="4 5" id="KW-0472">Membrane</keyword>
<comment type="subcellular location">
    <subcellularLocation>
        <location evidence="5">Cell membrane</location>
        <topology evidence="5">Multi-pass membrane protein</topology>
    </subcellularLocation>
    <subcellularLocation>
        <location evidence="1">Membrane</location>
        <topology evidence="1">Multi-pass membrane protein</topology>
    </subcellularLocation>
</comment>
<comment type="subunit">
    <text evidence="5">The Tat system comprises two distinct complexes: a TatABC complex, containing multiple copies of TatA, TatB and TatC subunits, and a separate TatA complex, containing only TatA subunits. Substrates initially bind to the TatABC complex, which probably triggers association of the separate TatA complex to form the active translocon.</text>
</comment>
<keyword evidence="5" id="KW-0813">Transport</keyword>
<keyword evidence="5" id="KW-0653">Protein transport</keyword>
<evidence type="ECO:0000313" key="7">
    <source>
        <dbReference type="Proteomes" id="UP000006512"/>
    </source>
</evidence>
<feature type="transmembrane region" description="Helical" evidence="5">
    <location>
        <begin position="283"/>
        <end position="303"/>
    </location>
</feature>
<dbReference type="STRING" id="715226.ABI_33270"/>
<dbReference type="PROSITE" id="PS01218">
    <property type="entry name" value="TATC"/>
    <property type="match status" value="1"/>
</dbReference>